<name>A0A1J5MZP1_9BACT</name>
<dbReference type="InterPro" id="IPR001509">
    <property type="entry name" value="Epimerase_deHydtase"/>
</dbReference>
<proteinExistence type="inferred from homology"/>
<reference evidence="3 4" key="1">
    <citation type="submission" date="2015-09" db="EMBL/GenBank/DDBJ databases">
        <title>Genome of Desulfovibrio dechloracetivorans BerOc1, a mercury methylating strain isolated from highly hydrocarbons and metals contaminated coastal sediments.</title>
        <authorList>
            <person name="Goni Urriza M."/>
            <person name="Gassie C."/>
            <person name="Bouchez O."/>
            <person name="Klopp C."/>
            <person name="Ranchou-Peyruse A."/>
            <person name="Remy G."/>
        </authorList>
    </citation>
    <scope>NUCLEOTIDE SEQUENCE [LARGE SCALE GENOMIC DNA]</scope>
    <source>
        <strain evidence="3 4">BerOc1</strain>
    </source>
</reference>
<sequence length="364" mass="40056">MIPFSDFYRGRKVFLTGHTGFKGAWLALWLHSLGAEVSGYSLAPTSEPNLFEAADLADRIRHVSGGILDAEALDRAMAESRPEVVFHLAAQALIPESLEHPLETLQTNVMGSANVLEAVRRTDSVRAVVCASTNKCYDNLKQPWGYRENDPLGGHDPYSASKGAMEMVCASWNRSFFRPEGRVGLATVRSGNLIGGGDFSPWRLVPDYVRAVREGRILEVHRPNVVRQWQHVLEPLSGYLWLAVKLAGDPARFGGAWNFAPSDNTCSVETLVETIHCLSGMGGWKAVTGEGEGWLEAAMLKLCSDKAAVELQWKAVLDLERTVDMTMRGYGPFLGREFDAGEVCLSQIDEYTALAARRGMPWAL</sequence>
<dbReference type="InterPro" id="IPR036291">
    <property type="entry name" value="NAD(P)-bd_dom_sf"/>
</dbReference>
<dbReference type="EMBL" id="LKAQ01000001">
    <property type="protein sequence ID" value="OIQ52029.1"/>
    <property type="molecule type" value="Genomic_DNA"/>
</dbReference>
<feature type="domain" description="NAD-dependent epimerase/dehydratase" evidence="2">
    <location>
        <begin position="13"/>
        <end position="245"/>
    </location>
</feature>
<comment type="caution">
    <text evidence="3">The sequence shown here is derived from an EMBL/GenBank/DDBJ whole genome shotgun (WGS) entry which is preliminary data.</text>
</comment>
<keyword evidence="3" id="KW-0456">Lyase</keyword>
<gene>
    <name evidence="3" type="primary">rfbG</name>
    <name evidence="3" type="ORF">BerOc1_00500</name>
</gene>
<dbReference type="GO" id="GO:0047733">
    <property type="term" value="F:CDP-glucose 4,6-dehydratase activity"/>
    <property type="evidence" value="ECO:0007669"/>
    <property type="project" value="UniProtKB-EC"/>
</dbReference>
<dbReference type="Pfam" id="PF01370">
    <property type="entry name" value="Epimerase"/>
    <property type="match status" value="1"/>
</dbReference>
<dbReference type="Gene3D" id="3.90.25.10">
    <property type="entry name" value="UDP-galactose 4-epimerase, domain 1"/>
    <property type="match status" value="1"/>
</dbReference>
<dbReference type="PANTHER" id="PTHR43000">
    <property type="entry name" value="DTDP-D-GLUCOSE 4,6-DEHYDRATASE-RELATED"/>
    <property type="match status" value="1"/>
</dbReference>
<organism evidence="3 4">
    <name type="scientific">Pseudodesulfovibrio hydrargyri</name>
    <dbReference type="NCBI Taxonomy" id="2125990"/>
    <lineage>
        <taxon>Bacteria</taxon>
        <taxon>Pseudomonadati</taxon>
        <taxon>Thermodesulfobacteriota</taxon>
        <taxon>Desulfovibrionia</taxon>
        <taxon>Desulfovibrionales</taxon>
        <taxon>Desulfovibrionaceae</taxon>
    </lineage>
</organism>
<dbReference type="InterPro" id="IPR013445">
    <property type="entry name" value="CDP_4_6_deHydtase"/>
</dbReference>
<comment type="similarity">
    <text evidence="1">Belongs to the NAD(P)-dependent epimerase/dehydratase family.</text>
</comment>
<evidence type="ECO:0000313" key="4">
    <source>
        <dbReference type="Proteomes" id="UP000181901"/>
    </source>
</evidence>
<dbReference type="OrthoDB" id="9779041at2"/>
<evidence type="ECO:0000313" key="3">
    <source>
        <dbReference type="EMBL" id="OIQ52029.1"/>
    </source>
</evidence>
<evidence type="ECO:0000256" key="1">
    <source>
        <dbReference type="ARBA" id="ARBA00007637"/>
    </source>
</evidence>
<dbReference type="SUPFAM" id="SSF51735">
    <property type="entry name" value="NAD(P)-binding Rossmann-fold domains"/>
    <property type="match status" value="1"/>
</dbReference>
<accession>A0A1J5MZP1</accession>
<dbReference type="AlphaFoldDB" id="A0A1J5MZP1"/>
<dbReference type="EC" id="4.2.1.45" evidence="3"/>
<protein>
    <submittedName>
        <fullName evidence="3">CDP-glucose 4,6-dehydratase</fullName>
        <ecNumber evidence="3">4.2.1.45</ecNumber>
    </submittedName>
</protein>
<keyword evidence="4" id="KW-1185">Reference proteome</keyword>
<dbReference type="Gene3D" id="3.40.50.720">
    <property type="entry name" value="NAD(P)-binding Rossmann-like Domain"/>
    <property type="match status" value="1"/>
</dbReference>
<dbReference type="RefSeq" id="WP_071544131.1">
    <property type="nucleotide sequence ID" value="NZ_LKAQ01000001.1"/>
</dbReference>
<dbReference type="NCBIfam" id="TIGR02622">
    <property type="entry name" value="CDP_4_6_dhtase"/>
    <property type="match status" value="1"/>
</dbReference>
<evidence type="ECO:0000259" key="2">
    <source>
        <dbReference type="Pfam" id="PF01370"/>
    </source>
</evidence>
<dbReference type="Proteomes" id="UP000181901">
    <property type="component" value="Unassembled WGS sequence"/>
</dbReference>